<gene>
    <name evidence="1" type="ORF">ABVK50_25080</name>
</gene>
<dbReference type="RefSeq" id="WP_353643998.1">
    <property type="nucleotide sequence ID" value="NZ_CP159253.1"/>
</dbReference>
<accession>A0AAU8CNH9</accession>
<dbReference type="AlphaFoldDB" id="A0AAU8CNH9"/>
<name>A0AAU8CNH9_9HYPH</name>
<sequence length="140" mass="15591">MCGAGLSEGLLSRCDFIATDIRRHLNLAPKGWVEIRAFVVACSISSGWRSAGGVCGVFGLNENVCPVDSVLLNKMLDHTVSRFPRPECPTDGLYIIVIHAVTFHIGRRNRWELKSFRPAYSYEWQGTLPSGRNTRLLPES</sequence>
<reference evidence="1" key="1">
    <citation type="submission" date="2024-06" db="EMBL/GenBank/DDBJ databases">
        <title>Mesorhizobium karijinii sp. nov., a symbiont of the iconic Swainsona formosa from arid Australia.</title>
        <authorList>
            <person name="Hill Y.J."/>
            <person name="Watkin E.L.J."/>
            <person name="O'Hara G.W."/>
            <person name="Terpolilli J."/>
            <person name="Tye M.L."/>
            <person name="Kohlmeier M.G."/>
        </authorList>
    </citation>
    <scope>NUCLEOTIDE SEQUENCE</scope>
    <source>
        <strain evidence="1">WSM2240</strain>
    </source>
</reference>
<dbReference type="EMBL" id="CP159253">
    <property type="protein sequence ID" value="XCG48470.1"/>
    <property type="molecule type" value="Genomic_DNA"/>
</dbReference>
<evidence type="ECO:0000313" key="1">
    <source>
        <dbReference type="EMBL" id="XCG48470.1"/>
    </source>
</evidence>
<proteinExistence type="predicted"/>
<protein>
    <submittedName>
        <fullName evidence="1">Uncharacterized protein</fullName>
    </submittedName>
</protein>
<organism evidence="1">
    <name type="scientific">Mesorhizobium sp. WSM2240</name>
    <dbReference type="NCBI Taxonomy" id="3228851"/>
    <lineage>
        <taxon>Bacteria</taxon>
        <taxon>Pseudomonadati</taxon>
        <taxon>Pseudomonadota</taxon>
        <taxon>Alphaproteobacteria</taxon>
        <taxon>Hyphomicrobiales</taxon>
        <taxon>Phyllobacteriaceae</taxon>
        <taxon>Mesorhizobium</taxon>
    </lineage>
</organism>